<evidence type="ECO:0000313" key="1">
    <source>
        <dbReference type="EMBL" id="SET06231.1"/>
    </source>
</evidence>
<organism evidence="1 2">
    <name type="scientific">Marinobacter segnicrescens</name>
    <dbReference type="NCBI Taxonomy" id="430453"/>
    <lineage>
        <taxon>Bacteria</taxon>
        <taxon>Pseudomonadati</taxon>
        <taxon>Pseudomonadota</taxon>
        <taxon>Gammaproteobacteria</taxon>
        <taxon>Pseudomonadales</taxon>
        <taxon>Marinobacteraceae</taxon>
        <taxon>Marinobacter</taxon>
    </lineage>
</organism>
<reference evidence="2" key="1">
    <citation type="submission" date="2016-10" db="EMBL/GenBank/DDBJ databases">
        <authorList>
            <person name="Varghese N."/>
            <person name="Submissions S."/>
        </authorList>
    </citation>
    <scope>NUCLEOTIDE SEQUENCE [LARGE SCALE GENOMIC DNA]</scope>
    <source>
        <strain evidence="2">CGMCC 1.6489</strain>
    </source>
</reference>
<dbReference type="STRING" id="430453.SAMN04487962_10417"/>
<accession>A0A1I0BGX2</accession>
<name>A0A1I0BGX2_9GAMM</name>
<dbReference type="Proteomes" id="UP000198762">
    <property type="component" value="Unassembled WGS sequence"/>
</dbReference>
<dbReference type="AlphaFoldDB" id="A0A1I0BGX2"/>
<evidence type="ECO:0000313" key="2">
    <source>
        <dbReference type="Proteomes" id="UP000198762"/>
    </source>
</evidence>
<keyword evidence="2" id="KW-1185">Reference proteome</keyword>
<proteinExistence type="predicted"/>
<protein>
    <submittedName>
        <fullName evidence="1">Uncharacterized protein</fullName>
    </submittedName>
</protein>
<gene>
    <name evidence="1" type="ORF">SAMN04487962_10417</name>
</gene>
<sequence>MVHFFEACWIAKKATFSAELSVVESLRRLVALWMTLFSNAMALVV</sequence>
<dbReference type="EMBL" id="FOHZ01000004">
    <property type="protein sequence ID" value="SET06231.1"/>
    <property type="molecule type" value="Genomic_DNA"/>
</dbReference>